<accession>A0ABD0PRN5</accession>
<feature type="compositionally biased region" description="Acidic residues" evidence="1">
    <location>
        <begin position="46"/>
        <end position="62"/>
    </location>
</feature>
<evidence type="ECO:0000256" key="1">
    <source>
        <dbReference type="SAM" id="MobiDB-lite"/>
    </source>
</evidence>
<feature type="region of interest" description="Disordered" evidence="1">
    <location>
        <begin position="33"/>
        <end position="118"/>
    </location>
</feature>
<protein>
    <submittedName>
        <fullName evidence="2">Uncharacterized protein</fullName>
    </submittedName>
</protein>
<organism evidence="2 3">
    <name type="scientific">Cirrhinus mrigala</name>
    <name type="common">Mrigala</name>
    <dbReference type="NCBI Taxonomy" id="683832"/>
    <lineage>
        <taxon>Eukaryota</taxon>
        <taxon>Metazoa</taxon>
        <taxon>Chordata</taxon>
        <taxon>Craniata</taxon>
        <taxon>Vertebrata</taxon>
        <taxon>Euteleostomi</taxon>
        <taxon>Actinopterygii</taxon>
        <taxon>Neopterygii</taxon>
        <taxon>Teleostei</taxon>
        <taxon>Ostariophysi</taxon>
        <taxon>Cypriniformes</taxon>
        <taxon>Cyprinidae</taxon>
        <taxon>Labeoninae</taxon>
        <taxon>Labeonini</taxon>
        <taxon>Cirrhinus</taxon>
    </lineage>
</organism>
<dbReference type="EMBL" id="JAMKFB020000014">
    <property type="protein sequence ID" value="KAL0176544.1"/>
    <property type="molecule type" value="Genomic_DNA"/>
</dbReference>
<feature type="compositionally biased region" description="Polar residues" evidence="1">
    <location>
        <begin position="91"/>
        <end position="104"/>
    </location>
</feature>
<keyword evidence="3" id="KW-1185">Reference proteome</keyword>
<sequence length="118" mass="13311">VVDGGRAEEECETTDRKRNLQDLLRQEMDLHLTGKHEETHISLSHEDDDDDDDDDSDDDGDDDVRGQGQVNRITQLKEEIRLQQTHRDSSQSHATSTVSDQSGDTVEKLNPLLTPDNS</sequence>
<dbReference type="AlphaFoldDB" id="A0ABD0PRN5"/>
<gene>
    <name evidence="2" type="ORF">M9458_028874</name>
</gene>
<reference evidence="2 3" key="1">
    <citation type="submission" date="2024-05" db="EMBL/GenBank/DDBJ databases">
        <title>Genome sequencing and assembly of Indian major carp, Cirrhinus mrigala (Hamilton, 1822).</title>
        <authorList>
            <person name="Mohindra V."/>
            <person name="Chowdhury L.M."/>
            <person name="Lal K."/>
            <person name="Jena J.K."/>
        </authorList>
    </citation>
    <scope>NUCLEOTIDE SEQUENCE [LARGE SCALE GENOMIC DNA]</scope>
    <source>
        <strain evidence="2">CM1030</strain>
        <tissue evidence="2">Blood</tissue>
    </source>
</reference>
<comment type="caution">
    <text evidence="2">The sequence shown here is derived from an EMBL/GenBank/DDBJ whole genome shotgun (WGS) entry which is preliminary data.</text>
</comment>
<feature type="compositionally biased region" description="Basic and acidic residues" evidence="1">
    <location>
        <begin position="33"/>
        <end position="45"/>
    </location>
</feature>
<evidence type="ECO:0000313" key="3">
    <source>
        <dbReference type="Proteomes" id="UP001529510"/>
    </source>
</evidence>
<name>A0ABD0PRN5_CIRMR</name>
<proteinExistence type="predicted"/>
<feature type="compositionally biased region" description="Basic and acidic residues" evidence="1">
    <location>
        <begin position="75"/>
        <end position="90"/>
    </location>
</feature>
<feature type="non-terminal residue" evidence="2">
    <location>
        <position position="1"/>
    </location>
</feature>
<dbReference type="Proteomes" id="UP001529510">
    <property type="component" value="Unassembled WGS sequence"/>
</dbReference>
<evidence type="ECO:0000313" key="2">
    <source>
        <dbReference type="EMBL" id="KAL0176544.1"/>
    </source>
</evidence>